<organism evidence="2">
    <name type="scientific">Fuefuki virus</name>
    <dbReference type="NCBI Taxonomy" id="2170545"/>
    <lineage>
        <taxon>Viruses</taxon>
        <taxon>Riboviria</taxon>
    </lineage>
</organism>
<evidence type="ECO:0000256" key="1">
    <source>
        <dbReference type="SAM" id="MobiDB-lite"/>
    </source>
</evidence>
<proteinExistence type="predicted"/>
<sequence>MNGNANMSANNQFGNRRSRSTQRSNGNNQQFPNQGQQNNSFRQQPKQGQSKSFQNSFNENFQGYPPPQFNGNRRFSQNRSNSQTRFNQRQVTWNQQPWNQNQQNKNKVQRKIISVPSLYTTKEGRKPTISDQPFNIVVESNNTSRYTVSQYLFMALYFSIYGPIDGKSLSGKKIPVETNIDHVTKDRIENLYRGVISNLKTSKKRTEVTDDIPKRFDCLTVGNDWAKFNTSDASANGSGEQSTSKSLWD</sequence>
<reference evidence="2" key="1">
    <citation type="journal article" date="2018" name="Virus Evol.">
        <title>The virome of Drosophila suzukii, an invasive pest of soft fruit.</title>
        <authorList>
            <person name="Medd N.C."/>
            <person name="Fellous S."/>
            <person name="Waldron F.M."/>
            <person name="Xuereb A."/>
            <person name="Nakai M."/>
            <person name="Cross J.V."/>
            <person name="Obbard D.J."/>
        </authorList>
    </citation>
    <scope>NUCLEOTIDE SEQUENCE</scope>
    <source>
        <strain evidence="2">Jap1</strain>
    </source>
</reference>
<feature type="compositionally biased region" description="Polar residues" evidence="1">
    <location>
        <begin position="1"/>
        <end position="15"/>
    </location>
</feature>
<protein>
    <submittedName>
        <fullName evidence="2">Uncharacterized protein</fullName>
    </submittedName>
</protein>
<feature type="compositionally biased region" description="Low complexity" evidence="1">
    <location>
        <begin position="90"/>
        <end position="106"/>
    </location>
</feature>
<feature type="region of interest" description="Disordered" evidence="1">
    <location>
        <begin position="228"/>
        <end position="249"/>
    </location>
</feature>
<name>A0A2U3TMP1_9VIRU</name>
<feature type="compositionally biased region" description="Polar residues" evidence="1">
    <location>
        <begin position="69"/>
        <end position="89"/>
    </location>
</feature>
<feature type="region of interest" description="Disordered" evidence="1">
    <location>
        <begin position="1"/>
        <end position="108"/>
    </location>
</feature>
<feature type="compositionally biased region" description="Polar residues" evidence="1">
    <location>
        <begin position="42"/>
        <end position="61"/>
    </location>
</feature>
<evidence type="ECO:0000313" key="2">
    <source>
        <dbReference type="EMBL" id="AWA82244.1"/>
    </source>
</evidence>
<feature type="compositionally biased region" description="Low complexity" evidence="1">
    <location>
        <begin position="24"/>
        <end position="41"/>
    </location>
</feature>
<dbReference type="EMBL" id="MF893247">
    <property type="protein sequence ID" value="AWA82244.1"/>
    <property type="molecule type" value="Genomic_RNA"/>
</dbReference>
<accession>A0A2U3TMP1</accession>